<sequence length="86" mass="9321">MVLAASLAGLAAVPATAAGNPCGDRGFWCKEMWKEPEITFKDKAKAQAALRTVQANCNKEGGTVVRAFVDPRGDEWEPVVFCRLPR</sequence>
<feature type="chain" id="PRO_5002441686" evidence="1">
    <location>
        <begin position="18"/>
        <end position="86"/>
    </location>
</feature>
<dbReference type="AlphaFoldDB" id="A0A0F0GUL3"/>
<dbReference type="EMBL" id="JYJG01000149">
    <property type="protein sequence ID" value="KJK46965.1"/>
    <property type="molecule type" value="Genomic_DNA"/>
</dbReference>
<evidence type="ECO:0000256" key="1">
    <source>
        <dbReference type="SAM" id="SignalP"/>
    </source>
</evidence>
<evidence type="ECO:0000313" key="2">
    <source>
        <dbReference type="EMBL" id="KJK46965.1"/>
    </source>
</evidence>
<keyword evidence="1" id="KW-0732">Signal</keyword>
<accession>A0A0F0GUL3</accession>
<evidence type="ECO:0000313" key="3">
    <source>
        <dbReference type="Proteomes" id="UP000033393"/>
    </source>
</evidence>
<gene>
    <name evidence="2" type="ORF">UK23_21635</name>
</gene>
<proteinExistence type="predicted"/>
<comment type="caution">
    <text evidence="2">The sequence shown here is derived from an EMBL/GenBank/DDBJ whole genome shotgun (WGS) entry which is preliminary data.</text>
</comment>
<dbReference type="PATRIC" id="fig|68170.10.peg.5395"/>
<keyword evidence="3" id="KW-1185">Reference proteome</keyword>
<feature type="signal peptide" evidence="1">
    <location>
        <begin position="1"/>
        <end position="17"/>
    </location>
</feature>
<dbReference type="Proteomes" id="UP000033393">
    <property type="component" value="Unassembled WGS sequence"/>
</dbReference>
<name>A0A0F0GUL3_LENAE</name>
<protein>
    <submittedName>
        <fullName evidence="2">Uncharacterized protein</fullName>
    </submittedName>
</protein>
<reference evidence="2 3" key="1">
    <citation type="submission" date="2015-02" db="EMBL/GenBank/DDBJ databases">
        <authorList>
            <person name="Ju K.-S."/>
            <person name="Doroghazi J.R."/>
            <person name="Metcalf W."/>
        </authorList>
    </citation>
    <scope>NUCLEOTIDE SEQUENCE [LARGE SCALE GENOMIC DNA]</scope>
    <source>
        <strain evidence="2 3">NRRL B-16140</strain>
    </source>
</reference>
<organism evidence="2 3">
    <name type="scientific">Lentzea aerocolonigenes</name>
    <name type="common">Lechevalieria aerocolonigenes</name>
    <name type="synonym">Saccharothrix aerocolonigenes</name>
    <dbReference type="NCBI Taxonomy" id="68170"/>
    <lineage>
        <taxon>Bacteria</taxon>
        <taxon>Bacillati</taxon>
        <taxon>Actinomycetota</taxon>
        <taxon>Actinomycetes</taxon>
        <taxon>Pseudonocardiales</taxon>
        <taxon>Pseudonocardiaceae</taxon>
        <taxon>Lentzea</taxon>
    </lineage>
</organism>